<name>A0AAD9QZK1_ACRCE</name>
<sequence>MGKTRKANRNNTSGTKKKGQSSAVSKHVSADFKDCKWENCEIEETQKEAQKEKPKYSIEDLMKQVDECLDNFNFELAVKFCERALETEPDNVQVLETAGAIYLETRDTNKAKQCFENAIKISPDNGYSKYMNLGQLLEGQGSVNAYNKGIQLMLSNKDNTEFGVSYRKLPATTMQPHQQKSQQPTAPLQKYILPMSGVTNQIVFFSFKEEAAAKCSEFCHKAMEFDPTNPEAFQLMASCLLSEEKMDEARQMLAKSLELWQGKDEELPKAPPPSYETRIGTAKLLIEVENYETAASILEELIEECDEVPQVWYLLGWLHHITDQLSSSIKTCLERAQKLFTLLGCDDQPMMDHVNELLASLPEDADDSHEGENGNMEGGVDSEASSGEEDMDTQ</sequence>
<dbReference type="SMART" id="SM00028">
    <property type="entry name" value="TPR"/>
    <property type="match status" value="3"/>
</dbReference>
<organism evidence="3 4">
    <name type="scientific">Acropora cervicornis</name>
    <name type="common">Staghorn coral</name>
    <dbReference type="NCBI Taxonomy" id="6130"/>
    <lineage>
        <taxon>Eukaryota</taxon>
        <taxon>Metazoa</taxon>
        <taxon>Cnidaria</taxon>
        <taxon>Anthozoa</taxon>
        <taxon>Hexacorallia</taxon>
        <taxon>Scleractinia</taxon>
        <taxon>Astrocoeniina</taxon>
        <taxon>Acroporidae</taxon>
        <taxon>Acropora</taxon>
    </lineage>
</organism>
<comment type="caution">
    <text evidence="3">The sequence shown here is derived from an EMBL/GenBank/DDBJ whole genome shotgun (WGS) entry which is preliminary data.</text>
</comment>
<dbReference type="GO" id="GO:0048264">
    <property type="term" value="P:determination of ventral identity"/>
    <property type="evidence" value="ECO:0007669"/>
    <property type="project" value="TreeGrafter"/>
</dbReference>
<feature type="region of interest" description="Disordered" evidence="2">
    <location>
        <begin position="1"/>
        <end position="29"/>
    </location>
</feature>
<evidence type="ECO:0000313" key="3">
    <source>
        <dbReference type="EMBL" id="KAK2570354.1"/>
    </source>
</evidence>
<evidence type="ECO:0000313" key="4">
    <source>
        <dbReference type="Proteomes" id="UP001249851"/>
    </source>
</evidence>
<dbReference type="SUPFAM" id="SSF48452">
    <property type="entry name" value="TPR-like"/>
    <property type="match status" value="2"/>
</dbReference>
<keyword evidence="1" id="KW-0802">TPR repeat</keyword>
<reference evidence="3" key="2">
    <citation type="journal article" date="2023" name="Science">
        <title>Genomic signatures of disease resistance in endangered staghorn corals.</title>
        <authorList>
            <person name="Vollmer S.V."/>
            <person name="Selwyn J.D."/>
            <person name="Despard B.A."/>
            <person name="Roesel C.L."/>
        </authorList>
    </citation>
    <scope>NUCLEOTIDE SEQUENCE</scope>
    <source>
        <strain evidence="3">K2</strain>
    </source>
</reference>
<evidence type="ECO:0000256" key="1">
    <source>
        <dbReference type="PROSITE-ProRule" id="PRU00339"/>
    </source>
</evidence>
<dbReference type="GO" id="GO:0016020">
    <property type="term" value="C:membrane"/>
    <property type="evidence" value="ECO:0007669"/>
    <property type="project" value="TreeGrafter"/>
</dbReference>
<dbReference type="AlphaFoldDB" id="A0AAD9QZK1"/>
<dbReference type="EMBL" id="JARQWQ010000008">
    <property type="protein sequence ID" value="KAK2570354.1"/>
    <property type="molecule type" value="Genomic_DNA"/>
</dbReference>
<feature type="repeat" description="TPR" evidence="1">
    <location>
        <begin position="92"/>
        <end position="125"/>
    </location>
</feature>
<dbReference type="InterPro" id="IPR019734">
    <property type="entry name" value="TPR_rpt"/>
</dbReference>
<accession>A0AAD9QZK1</accession>
<feature type="region of interest" description="Disordered" evidence="2">
    <location>
        <begin position="360"/>
        <end position="394"/>
    </location>
</feature>
<dbReference type="InterPro" id="IPR011990">
    <property type="entry name" value="TPR-like_helical_dom_sf"/>
</dbReference>
<evidence type="ECO:0000256" key="2">
    <source>
        <dbReference type="SAM" id="MobiDB-lite"/>
    </source>
</evidence>
<dbReference type="GO" id="GO:0035091">
    <property type="term" value="F:phosphatidylinositol binding"/>
    <property type="evidence" value="ECO:0007669"/>
    <property type="project" value="TreeGrafter"/>
</dbReference>
<feature type="compositionally biased region" description="Polar residues" evidence="2">
    <location>
        <begin position="9"/>
        <end position="24"/>
    </location>
</feature>
<dbReference type="Proteomes" id="UP001249851">
    <property type="component" value="Unassembled WGS sequence"/>
</dbReference>
<reference evidence="3" key="1">
    <citation type="journal article" date="2023" name="G3 (Bethesda)">
        <title>Whole genome assembly and annotation of the endangered Caribbean coral Acropora cervicornis.</title>
        <authorList>
            <person name="Selwyn J.D."/>
            <person name="Vollmer S.V."/>
        </authorList>
    </citation>
    <scope>NUCLEOTIDE SEQUENCE</scope>
    <source>
        <strain evidence="3">K2</strain>
    </source>
</reference>
<dbReference type="PROSITE" id="PS50005">
    <property type="entry name" value="TPR"/>
    <property type="match status" value="1"/>
</dbReference>
<dbReference type="PANTHER" id="PTHR28654:SF1">
    <property type="entry name" value="AXIN INTERACTOR, DORSALIZATION-ASSOCIATED PROTEIN"/>
    <property type="match status" value="1"/>
</dbReference>
<dbReference type="Pfam" id="PF13181">
    <property type="entry name" value="TPR_8"/>
    <property type="match status" value="1"/>
</dbReference>
<dbReference type="CDD" id="cd24142">
    <property type="entry name" value="ACL4-like"/>
    <property type="match status" value="1"/>
</dbReference>
<dbReference type="PANTHER" id="PTHR28654">
    <property type="entry name" value="AXIN INTERACTOR, DORSALIZATION-ASSOCIATED PROTEIN"/>
    <property type="match status" value="1"/>
</dbReference>
<gene>
    <name evidence="3" type="ORF">P5673_005149</name>
</gene>
<dbReference type="Gene3D" id="1.25.40.10">
    <property type="entry name" value="Tetratricopeptide repeat domain"/>
    <property type="match status" value="2"/>
</dbReference>
<keyword evidence="4" id="KW-1185">Reference proteome</keyword>
<protein>
    <submittedName>
        <fullName evidence="3">Assembly chaperone of rpl4</fullName>
    </submittedName>
</protein>
<proteinExistence type="predicted"/>